<proteinExistence type="predicted"/>
<evidence type="ECO:0000313" key="8">
    <source>
        <dbReference type="Proteomes" id="UP000467428"/>
    </source>
</evidence>
<feature type="region of interest" description="Disordered" evidence="5">
    <location>
        <begin position="1"/>
        <end position="23"/>
    </location>
</feature>
<dbReference type="InterPro" id="IPR009057">
    <property type="entry name" value="Homeodomain-like_sf"/>
</dbReference>
<dbReference type="Proteomes" id="UP000467428">
    <property type="component" value="Chromosome"/>
</dbReference>
<evidence type="ECO:0000256" key="4">
    <source>
        <dbReference type="PROSITE-ProRule" id="PRU00335"/>
    </source>
</evidence>
<sequence>MTEATTPNRQPATGKRRRRTRSGTDLSRDVYIDSAVNLIEMRGVGVLSARTLAAAVGADPTALYRYFTGIDDVLLAVADRMIGIALDRWTPTDDWLTSLANLARALYRVYANEFPLTGTAIATRTTGLPNEIRAVEITIGLLRDGGFDVEAATRWFRSLSDFLLGQAMLDGAFTALPQQIQDADHDTWRGLPERLTPDDTPHAEAAAHHLRSMMLESSFEASLELILAGLGVMARTSTEGGA</sequence>
<dbReference type="AlphaFoldDB" id="A0A7I7S1F0"/>
<dbReference type="GO" id="GO:0003677">
    <property type="term" value="F:DNA binding"/>
    <property type="evidence" value="ECO:0007669"/>
    <property type="project" value="UniProtKB-UniRule"/>
</dbReference>
<dbReference type="Pfam" id="PF02909">
    <property type="entry name" value="TetR_C_1"/>
    <property type="match status" value="1"/>
</dbReference>
<dbReference type="InterPro" id="IPR036271">
    <property type="entry name" value="Tet_transcr_reg_TetR-rel_C_sf"/>
</dbReference>
<evidence type="ECO:0000256" key="1">
    <source>
        <dbReference type="ARBA" id="ARBA00023015"/>
    </source>
</evidence>
<protein>
    <submittedName>
        <fullName evidence="7">TetR family transcriptional regulator</fullName>
    </submittedName>
</protein>
<organism evidence="7 8">
    <name type="scientific">Mycolicibacterium arabiense</name>
    <dbReference type="NCBI Taxonomy" id="1286181"/>
    <lineage>
        <taxon>Bacteria</taxon>
        <taxon>Bacillati</taxon>
        <taxon>Actinomycetota</taxon>
        <taxon>Actinomycetes</taxon>
        <taxon>Mycobacteriales</taxon>
        <taxon>Mycobacteriaceae</taxon>
        <taxon>Mycolicibacterium</taxon>
    </lineage>
</organism>
<dbReference type="SUPFAM" id="SSF48498">
    <property type="entry name" value="Tetracyclin repressor-like, C-terminal domain"/>
    <property type="match status" value="1"/>
</dbReference>
<name>A0A7I7S1F0_9MYCO</name>
<evidence type="ECO:0000256" key="3">
    <source>
        <dbReference type="ARBA" id="ARBA00023163"/>
    </source>
</evidence>
<evidence type="ECO:0000313" key="7">
    <source>
        <dbReference type="EMBL" id="BBY50744.1"/>
    </source>
</evidence>
<dbReference type="EMBL" id="AP022593">
    <property type="protein sequence ID" value="BBY50744.1"/>
    <property type="molecule type" value="Genomic_DNA"/>
</dbReference>
<dbReference type="KEGG" id="marz:MARA_42120"/>
<reference evidence="7 8" key="1">
    <citation type="journal article" date="2019" name="Emerg. Microbes Infect.">
        <title>Comprehensive subspecies identification of 175 nontuberculous mycobacteria species based on 7547 genomic profiles.</title>
        <authorList>
            <person name="Matsumoto Y."/>
            <person name="Kinjo T."/>
            <person name="Motooka D."/>
            <person name="Nabeya D."/>
            <person name="Jung N."/>
            <person name="Uechi K."/>
            <person name="Horii T."/>
            <person name="Iida T."/>
            <person name="Fujita J."/>
            <person name="Nakamura S."/>
        </authorList>
    </citation>
    <scope>NUCLEOTIDE SEQUENCE [LARGE SCALE GENOMIC DNA]</scope>
    <source>
        <strain evidence="7 8">JCM 18538</strain>
    </source>
</reference>
<evidence type="ECO:0000256" key="5">
    <source>
        <dbReference type="SAM" id="MobiDB-lite"/>
    </source>
</evidence>
<keyword evidence="8" id="KW-1185">Reference proteome</keyword>
<dbReference type="SUPFAM" id="SSF46689">
    <property type="entry name" value="Homeodomain-like"/>
    <property type="match status" value="1"/>
</dbReference>
<feature type="domain" description="HTH tetR-type" evidence="6">
    <location>
        <begin position="25"/>
        <end position="85"/>
    </location>
</feature>
<keyword evidence="2 4" id="KW-0238">DNA-binding</keyword>
<dbReference type="InterPro" id="IPR004111">
    <property type="entry name" value="Repressor_TetR_C"/>
</dbReference>
<geneLocation type="plasmid" evidence="8">
    <name>pjcm18538 dna</name>
</geneLocation>
<keyword evidence="1" id="KW-0805">Transcription regulation</keyword>
<gene>
    <name evidence="7" type="ORF">MARA_42120</name>
</gene>
<dbReference type="RefSeq" id="WP_163920397.1">
    <property type="nucleotide sequence ID" value="NZ_AP022593.1"/>
</dbReference>
<keyword evidence="3" id="KW-0804">Transcription</keyword>
<dbReference type="InterPro" id="IPR001647">
    <property type="entry name" value="HTH_TetR"/>
</dbReference>
<dbReference type="Pfam" id="PF00440">
    <property type="entry name" value="TetR_N"/>
    <property type="match status" value="1"/>
</dbReference>
<evidence type="ECO:0000256" key="2">
    <source>
        <dbReference type="ARBA" id="ARBA00023125"/>
    </source>
</evidence>
<evidence type="ECO:0000259" key="6">
    <source>
        <dbReference type="PROSITE" id="PS50977"/>
    </source>
</evidence>
<dbReference type="Gene3D" id="1.10.357.10">
    <property type="entry name" value="Tetracycline Repressor, domain 2"/>
    <property type="match status" value="1"/>
</dbReference>
<dbReference type="Gene3D" id="1.10.10.60">
    <property type="entry name" value="Homeodomain-like"/>
    <property type="match status" value="1"/>
</dbReference>
<dbReference type="PROSITE" id="PS50977">
    <property type="entry name" value="HTH_TETR_2"/>
    <property type="match status" value="1"/>
</dbReference>
<feature type="compositionally biased region" description="Polar residues" evidence="5">
    <location>
        <begin position="1"/>
        <end position="11"/>
    </location>
</feature>
<accession>A0A7I7S1F0</accession>
<feature type="DNA-binding region" description="H-T-H motif" evidence="4">
    <location>
        <begin position="48"/>
        <end position="67"/>
    </location>
</feature>
<dbReference type="GO" id="GO:0045892">
    <property type="term" value="P:negative regulation of DNA-templated transcription"/>
    <property type="evidence" value="ECO:0007669"/>
    <property type="project" value="InterPro"/>
</dbReference>